<dbReference type="GO" id="GO:0003677">
    <property type="term" value="F:DNA binding"/>
    <property type="evidence" value="ECO:0007669"/>
    <property type="project" value="InterPro"/>
</dbReference>
<proteinExistence type="predicted"/>
<dbReference type="PANTHER" id="PTHR35010:SF2">
    <property type="entry name" value="BLL4672 PROTEIN"/>
    <property type="match status" value="1"/>
</dbReference>
<dbReference type="PANTHER" id="PTHR35010">
    <property type="entry name" value="BLL4672 PROTEIN-RELATED"/>
    <property type="match status" value="1"/>
</dbReference>
<dbReference type="eggNOG" id="COG1396">
    <property type="taxonomic scope" value="Bacteria"/>
</dbReference>
<dbReference type="Pfam" id="PF13560">
    <property type="entry name" value="HTH_31"/>
    <property type="match status" value="1"/>
</dbReference>
<accession>W5XXH5</accession>
<evidence type="ECO:0000313" key="2">
    <source>
        <dbReference type="EMBL" id="AHI21672.1"/>
    </source>
</evidence>
<protein>
    <recommendedName>
        <fullName evidence="1">MmyB-like transcription regulator ligand binding domain-containing protein</fullName>
    </recommendedName>
</protein>
<name>W5XXH5_9CORY</name>
<organism evidence="2 3">
    <name type="scientific">Corynebacterium vitaeruminis DSM 20294</name>
    <dbReference type="NCBI Taxonomy" id="1224164"/>
    <lineage>
        <taxon>Bacteria</taxon>
        <taxon>Bacillati</taxon>
        <taxon>Actinomycetota</taxon>
        <taxon>Actinomycetes</taxon>
        <taxon>Mycobacteriales</taxon>
        <taxon>Corynebacteriaceae</taxon>
        <taxon>Corynebacterium</taxon>
    </lineage>
</organism>
<dbReference type="Pfam" id="PF17765">
    <property type="entry name" value="MLTR_LBD"/>
    <property type="match status" value="1"/>
</dbReference>
<dbReference type="PATRIC" id="fig|1224164.3.peg.271"/>
<dbReference type="InterPro" id="IPR010982">
    <property type="entry name" value="Lambda_DNA-bd_dom_sf"/>
</dbReference>
<dbReference type="EMBL" id="CP004353">
    <property type="protein sequence ID" value="AHI21672.1"/>
    <property type="molecule type" value="Genomic_DNA"/>
</dbReference>
<dbReference type="InterPro" id="IPR041413">
    <property type="entry name" value="MLTR_LBD"/>
</dbReference>
<keyword evidence="3" id="KW-1185">Reference proteome</keyword>
<dbReference type="InterPro" id="IPR001387">
    <property type="entry name" value="Cro/C1-type_HTH"/>
</dbReference>
<dbReference type="KEGG" id="cvt:B843_01400"/>
<sequence>MTARNELGDFLTAHRGLVTPDQVGLPAGGTRRVPGLRREEVATLAGISVEYYTRLERGNPGQVSEEILDSVSQALLLGADERDHLVRLVRAAAPQGLGARKRAARRSHAPQSVRQPVQRMIDLLPTPAYVRNSRFDILAANALGRALYQPVFDSVTSLEGFPNTARFTFLDPQAAEFFVDYESICNGVVAALHTEAARSPYDKELSDLIGQLSTRSEAFRVLWAQQNVGPHRAGTKVLRHPVVGELTLDYEALEIAADEGLRLNIYTAPPDSTSAENLALLASWTSDTTINN</sequence>
<dbReference type="SUPFAM" id="SSF47413">
    <property type="entry name" value="lambda repressor-like DNA-binding domains"/>
    <property type="match status" value="1"/>
</dbReference>
<evidence type="ECO:0000313" key="3">
    <source>
        <dbReference type="Proteomes" id="UP000019222"/>
    </source>
</evidence>
<dbReference type="RefSeq" id="WP_025251743.1">
    <property type="nucleotide sequence ID" value="NZ_CP004353.1"/>
</dbReference>
<dbReference type="Gene3D" id="3.30.450.180">
    <property type="match status" value="1"/>
</dbReference>
<gene>
    <name evidence="2" type="ORF">B843_01400</name>
</gene>
<evidence type="ECO:0000259" key="1">
    <source>
        <dbReference type="Pfam" id="PF17765"/>
    </source>
</evidence>
<reference evidence="2 3" key="1">
    <citation type="submission" date="2013-02" db="EMBL/GenBank/DDBJ databases">
        <title>The complete genome sequence of Corynebacterium vitaeruminis DSM 20294.</title>
        <authorList>
            <person name="Ruckert C."/>
            <person name="Albersmeier A."/>
            <person name="Kalinowski J."/>
        </authorList>
    </citation>
    <scope>NUCLEOTIDE SEQUENCE [LARGE SCALE GENOMIC DNA]</scope>
    <source>
        <strain evidence="3">ATCC 10234</strain>
    </source>
</reference>
<dbReference type="CDD" id="cd00093">
    <property type="entry name" value="HTH_XRE"/>
    <property type="match status" value="1"/>
</dbReference>
<dbReference type="HOGENOM" id="CLU_057862_1_0_11"/>
<dbReference type="Gene3D" id="1.10.260.40">
    <property type="entry name" value="lambda repressor-like DNA-binding domains"/>
    <property type="match status" value="1"/>
</dbReference>
<feature type="domain" description="MmyB-like transcription regulator ligand binding" evidence="1">
    <location>
        <begin position="113"/>
        <end position="281"/>
    </location>
</feature>
<dbReference type="STRING" id="1224164.B843_01400"/>
<dbReference type="Proteomes" id="UP000019222">
    <property type="component" value="Chromosome"/>
</dbReference>
<dbReference type="AlphaFoldDB" id="W5XXH5"/>